<feature type="region of interest" description="Disordered" evidence="1">
    <location>
        <begin position="196"/>
        <end position="216"/>
    </location>
</feature>
<keyword evidence="4" id="KW-1185">Reference proteome</keyword>
<protein>
    <submittedName>
        <fullName evidence="3">Uncharacterized protein</fullName>
    </submittedName>
</protein>
<evidence type="ECO:0000313" key="4">
    <source>
        <dbReference type="Proteomes" id="UP001201980"/>
    </source>
</evidence>
<organism evidence="3 4">
    <name type="scientific">Zalerion maritima</name>
    <dbReference type="NCBI Taxonomy" id="339359"/>
    <lineage>
        <taxon>Eukaryota</taxon>
        <taxon>Fungi</taxon>
        <taxon>Dikarya</taxon>
        <taxon>Ascomycota</taxon>
        <taxon>Pezizomycotina</taxon>
        <taxon>Sordariomycetes</taxon>
        <taxon>Lulworthiomycetidae</taxon>
        <taxon>Lulworthiales</taxon>
        <taxon>Lulworthiaceae</taxon>
        <taxon>Zalerion</taxon>
    </lineage>
</organism>
<dbReference type="AlphaFoldDB" id="A0AAD5WQ46"/>
<dbReference type="Proteomes" id="UP001201980">
    <property type="component" value="Unassembled WGS sequence"/>
</dbReference>
<feature type="compositionally biased region" description="Low complexity" evidence="1">
    <location>
        <begin position="122"/>
        <end position="142"/>
    </location>
</feature>
<evidence type="ECO:0000256" key="1">
    <source>
        <dbReference type="SAM" id="MobiDB-lite"/>
    </source>
</evidence>
<reference evidence="3" key="1">
    <citation type="submission" date="2022-07" db="EMBL/GenBank/DDBJ databases">
        <title>Draft genome sequence of Zalerion maritima ATCC 34329, a (micro)plastics degrading marine fungus.</title>
        <authorList>
            <person name="Paco A."/>
            <person name="Goncalves M.F.M."/>
            <person name="Rocha-Santos T.A.P."/>
            <person name="Alves A."/>
        </authorList>
    </citation>
    <scope>NUCLEOTIDE SEQUENCE</scope>
    <source>
        <strain evidence="3">ATCC 34329</strain>
    </source>
</reference>
<comment type="caution">
    <text evidence="3">The sequence shown here is derived from an EMBL/GenBank/DDBJ whole genome shotgun (WGS) entry which is preliminary data.</text>
</comment>
<feature type="chain" id="PRO_5042148887" evidence="2">
    <location>
        <begin position="17"/>
        <end position="314"/>
    </location>
</feature>
<feature type="signal peptide" evidence="2">
    <location>
        <begin position="1"/>
        <end position="16"/>
    </location>
</feature>
<name>A0AAD5WQ46_9PEZI</name>
<feature type="region of interest" description="Disordered" evidence="1">
    <location>
        <begin position="121"/>
        <end position="142"/>
    </location>
</feature>
<sequence length="314" mass="32557">MLPRLVVSAIVGVASAQQFFKLESRKVLPRAYGYYSGEGYHPEFGGCSAGVDCEDACGSDYLSCDADTDLALFCYNPEKGQQCCNDGTGKSCDDGYRCRQGGGQTWCCPSELSDLECDEIAPTLTPEPGSTTPSSTPTQPATRVTTTELITTTLIETLWTTVVKTEASGSSIVTVTESYQTTIDVTSISTVIVTTTEDGNGGAETDTVTEDPDGTGATITVTATPECTACDDVGTVSETCTTTNDPGTPTPSPPTLTTLTTPTLGGNMSTPTSSGNYTPTVPVTVPTAQGARNNVLSTTATVLLVSGMVMLLMS</sequence>
<accession>A0AAD5WQ46</accession>
<gene>
    <name evidence="3" type="ORF">MKZ38_004179</name>
</gene>
<keyword evidence="2" id="KW-0732">Signal</keyword>
<evidence type="ECO:0000313" key="3">
    <source>
        <dbReference type="EMBL" id="KAJ2898120.1"/>
    </source>
</evidence>
<dbReference type="EMBL" id="JAKWBI020000244">
    <property type="protein sequence ID" value="KAJ2898120.1"/>
    <property type="molecule type" value="Genomic_DNA"/>
</dbReference>
<proteinExistence type="predicted"/>
<evidence type="ECO:0000256" key="2">
    <source>
        <dbReference type="SAM" id="SignalP"/>
    </source>
</evidence>